<name>A0A1I8NIV0_MUSDO</name>
<reference evidence="2" key="1">
    <citation type="submission" date="2020-05" db="UniProtKB">
        <authorList>
            <consortium name="EnsemblMetazoa"/>
        </authorList>
    </citation>
    <scope>IDENTIFICATION</scope>
    <source>
        <strain evidence="2">Aabys</strain>
    </source>
</reference>
<protein>
    <submittedName>
        <fullName evidence="2">Uncharacterized protein</fullName>
    </submittedName>
</protein>
<evidence type="ECO:0000256" key="1">
    <source>
        <dbReference type="SAM" id="SignalP"/>
    </source>
</evidence>
<sequence length="108" mass="12358">MKCHYILAIFSILLSPLWAADNFKVVCFFDSSKNPNISLSDLSNALDHCSHFVYGYATLVPHFFSISFDGTQERTIPPSDIGILKQEFPQVKFPILKYISHTLLKKYQ</sequence>
<dbReference type="AlphaFoldDB" id="A0A1I8NIV0"/>
<proteinExistence type="predicted"/>
<keyword evidence="1" id="KW-0732">Signal</keyword>
<feature type="signal peptide" evidence="1">
    <location>
        <begin position="1"/>
        <end position="19"/>
    </location>
</feature>
<gene>
    <name evidence="2" type="primary">105261552</name>
</gene>
<organism evidence="2">
    <name type="scientific">Musca domestica</name>
    <name type="common">House fly</name>
    <dbReference type="NCBI Taxonomy" id="7370"/>
    <lineage>
        <taxon>Eukaryota</taxon>
        <taxon>Metazoa</taxon>
        <taxon>Ecdysozoa</taxon>
        <taxon>Arthropoda</taxon>
        <taxon>Hexapoda</taxon>
        <taxon>Insecta</taxon>
        <taxon>Pterygota</taxon>
        <taxon>Neoptera</taxon>
        <taxon>Endopterygota</taxon>
        <taxon>Diptera</taxon>
        <taxon>Brachycera</taxon>
        <taxon>Muscomorpha</taxon>
        <taxon>Muscoidea</taxon>
        <taxon>Muscidae</taxon>
        <taxon>Musca</taxon>
    </lineage>
</organism>
<dbReference type="VEuPathDB" id="VectorBase:MDOA015883"/>
<accession>A0A1I8NIV0</accession>
<dbReference type="EnsemblMetazoa" id="MDOA015883-RA">
    <property type="protein sequence ID" value="MDOA015883-PA"/>
    <property type="gene ID" value="MDOA015883"/>
</dbReference>
<feature type="chain" id="PRO_5044561741" evidence="1">
    <location>
        <begin position="20"/>
        <end position="108"/>
    </location>
</feature>
<evidence type="ECO:0000313" key="2">
    <source>
        <dbReference type="EnsemblMetazoa" id="MDOA015883-PA"/>
    </source>
</evidence>